<evidence type="ECO:0000259" key="7">
    <source>
        <dbReference type="PROSITE" id="PS51448"/>
    </source>
</evidence>
<dbReference type="AlphaFoldDB" id="A0A1S3G1W7"/>
<dbReference type="PANTHER" id="PTHR13826:SF18">
    <property type="entry name" value="TREFOIL FACTOR 1"/>
    <property type="match status" value="1"/>
</dbReference>
<dbReference type="PROSITE" id="PS51448">
    <property type="entry name" value="P_TREFOIL_2"/>
    <property type="match status" value="1"/>
</dbReference>
<dbReference type="OrthoDB" id="10051464at2759"/>
<dbReference type="GO" id="GO:0030277">
    <property type="term" value="P:maintenance of gastrointestinal epithelium"/>
    <property type="evidence" value="ECO:0007669"/>
    <property type="project" value="TreeGrafter"/>
</dbReference>
<name>A0A1S3G1W7_DIPOR</name>
<dbReference type="InterPro" id="IPR017994">
    <property type="entry name" value="P_trefoil_chordata"/>
</dbReference>
<dbReference type="RefSeq" id="XP_012882803.1">
    <property type="nucleotide sequence ID" value="XM_013027349.1"/>
</dbReference>
<feature type="domain" description="P-type" evidence="7">
    <location>
        <begin position="26"/>
        <end position="69"/>
    </location>
</feature>
<evidence type="ECO:0000256" key="1">
    <source>
        <dbReference type="ARBA" id="ARBA00004613"/>
    </source>
</evidence>
<organism evidence="8 9">
    <name type="scientific">Dipodomys ordii</name>
    <name type="common">Ord's kangaroo rat</name>
    <dbReference type="NCBI Taxonomy" id="10020"/>
    <lineage>
        <taxon>Eukaryota</taxon>
        <taxon>Metazoa</taxon>
        <taxon>Chordata</taxon>
        <taxon>Craniata</taxon>
        <taxon>Vertebrata</taxon>
        <taxon>Euteleostomi</taxon>
        <taxon>Mammalia</taxon>
        <taxon>Eutheria</taxon>
        <taxon>Euarchontoglires</taxon>
        <taxon>Glires</taxon>
        <taxon>Rodentia</taxon>
        <taxon>Castorimorpha</taxon>
        <taxon>Heteromyidae</taxon>
        <taxon>Dipodomyinae</taxon>
        <taxon>Dipodomys</taxon>
    </lineage>
</organism>
<reference evidence="9" key="1">
    <citation type="submission" date="2025-08" db="UniProtKB">
        <authorList>
            <consortium name="RefSeq"/>
        </authorList>
    </citation>
    <scope>IDENTIFICATION</scope>
    <source>
        <tissue evidence="9">Kidney</tissue>
    </source>
</reference>
<dbReference type="GeneID" id="105993959"/>
<sequence>MEHKATCVLLVVLLLALSALAQDQKETCTMSLRERVNCGYPGVTEQECKNRGCCFDNRVLGFPWCFHPVDVPSSSEGTEPLDGTRHSGVRTCGLRCEGLTSLAAWFPGVLELGLVEGGWCQPLSEVSSHHKELPQTKYRNRHLFLPSPGSRKSKIEAMSGCPW</sequence>
<dbReference type="KEGG" id="dord:105993959"/>
<dbReference type="CDD" id="cd00111">
    <property type="entry name" value="Trefoil"/>
    <property type="match status" value="1"/>
</dbReference>
<feature type="chain" id="PRO_5010306366" evidence="6">
    <location>
        <begin position="22"/>
        <end position="163"/>
    </location>
</feature>
<dbReference type="InParanoid" id="A0A1S3G1W7"/>
<dbReference type="InterPro" id="IPR044913">
    <property type="entry name" value="P_trefoil_dom_sf"/>
</dbReference>
<dbReference type="FunFam" id="4.10.110.10:FF:000001">
    <property type="entry name" value="Trefoil factor 3"/>
    <property type="match status" value="1"/>
</dbReference>
<evidence type="ECO:0000256" key="4">
    <source>
        <dbReference type="ARBA" id="ARBA00023157"/>
    </source>
</evidence>
<dbReference type="Pfam" id="PF00088">
    <property type="entry name" value="Trefoil"/>
    <property type="match status" value="1"/>
</dbReference>
<dbReference type="SMART" id="SM00018">
    <property type="entry name" value="PD"/>
    <property type="match status" value="1"/>
</dbReference>
<keyword evidence="8" id="KW-1185">Reference proteome</keyword>
<evidence type="ECO:0000256" key="6">
    <source>
        <dbReference type="SAM" id="SignalP"/>
    </source>
</evidence>
<dbReference type="PRINTS" id="PR00680">
    <property type="entry name" value="PTREFOIL"/>
</dbReference>
<evidence type="ECO:0000256" key="2">
    <source>
        <dbReference type="ARBA" id="ARBA00022525"/>
    </source>
</evidence>
<dbReference type="InterPro" id="IPR000519">
    <property type="entry name" value="P_trefoil_dom"/>
</dbReference>
<dbReference type="Gene3D" id="4.10.110.10">
    <property type="entry name" value="Spasmolytic Protein, domain 1"/>
    <property type="match status" value="1"/>
</dbReference>
<dbReference type="InterPro" id="IPR017957">
    <property type="entry name" value="P_trefoil_CS"/>
</dbReference>
<accession>A0A1S3G1W7</accession>
<evidence type="ECO:0000256" key="3">
    <source>
        <dbReference type="ARBA" id="ARBA00022729"/>
    </source>
</evidence>
<evidence type="ECO:0000313" key="9">
    <source>
        <dbReference type="RefSeq" id="XP_012882803.1"/>
    </source>
</evidence>
<dbReference type="SUPFAM" id="SSF57492">
    <property type="entry name" value="Trefoil"/>
    <property type="match status" value="1"/>
</dbReference>
<evidence type="ECO:0000256" key="5">
    <source>
        <dbReference type="PROSITE-ProRule" id="PRU00779"/>
    </source>
</evidence>
<dbReference type="CTD" id="7031"/>
<proteinExistence type="predicted"/>
<feature type="disulfide bond" evidence="5">
    <location>
        <begin position="28"/>
        <end position="54"/>
    </location>
</feature>
<keyword evidence="3 6" id="KW-0732">Signal</keyword>
<dbReference type="Proteomes" id="UP000081671">
    <property type="component" value="Unplaced"/>
</dbReference>
<dbReference type="GO" id="GO:0005615">
    <property type="term" value="C:extracellular space"/>
    <property type="evidence" value="ECO:0007669"/>
    <property type="project" value="TreeGrafter"/>
</dbReference>
<dbReference type="PANTHER" id="PTHR13826">
    <property type="entry name" value="INTESTINAL TREFOIL FACTOR-RELATED"/>
    <property type="match status" value="1"/>
</dbReference>
<keyword evidence="4 5" id="KW-1015">Disulfide bond</keyword>
<keyword evidence="2" id="KW-0964">Secreted</keyword>
<feature type="disulfide bond" evidence="5">
    <location>
        <begin position="48"/>
        <end position="65"/>
    </location>
</feature>
<protein>
    <submittedName>
        <fullName evidence="9">Trefoil factor 1</fullName>
    </submittedName>
</protein>
<gene>
    <name evidence="9" type="primary">Tff1</name>
</gene>
<feature type="disulfide bond" evidence="5">
    <location>
        <begin position="38"/>
        <end position="53"/>
    </location>
</feature>
<evidence type="ECO:0000313" key="8">
    <source>
        <dbReference type="Proteomes" id="UP000081671"/>
    </source>
</evidence>
<feature type="signal peptide" evidence="6">
    <location>
        <begin position="1"/>
        <end position="21"/>
    </location>
</feature>
<dbReference type="PROSITE" id="PS00025">
    <property type="entry name" value="P_TREFOIL_1"/>
    <property type="match status" value="1"/>
</dbReference>
<comment type="subcellular location">
    <subcellularLocation>
        <location evidence="1">Secreted</location>
    </subcellularLocation>
</comment>